<dbReference type="InterPro" id="IPR050469">
    <property type="entry name" value="Diguanylate_Cyclase"/>
</dbReference>
<evidence type="ECO:0000313" key="8">
    <source>
        <dbReference type="Proteomes" id="UP000327108"/>
    </source>
</evidence>
<proteinExistence type="predicted"/>
<feature type="transmembrane region" description="Helical" evidence="3">
    <location>
        <begin position="33"/>
        <end position="51"/>
    </location>
</feature>
<evidence type="ECO:0000313" key="7">
    <source>
        <dbReference type="Proteomes" id="UP000215256"/>
    </source>
</evidence>
<dbReference type="GO" id="GO:0052621">
    <property type="term" value="F:diguanylate cyclase activity"/>
    <property type="evidence" value="ECO:0007669"/>
    <property type="project" value="UniProtKB-EC"/>
</dbReference>
<dbReference type="GO" id="GO:0043709">
    <property type="term" value="P:cell adhesion involved in single-species biofilm formation"/>
    <property type="evidence" value="ECO:0007669"/>
    <property type="project" value="TreeGrafter"/>
</dbReference>
<dbReference type="RefSeq" id="WP_095447611.1">
    <property type="nucleotide sequence ID" value="NZ_CP022604.1"/>
</dbReference>
<keyword evidence="3" id="KW-0472">Membrane</keyword>
<protein>
    <recommendedName>
        <fullName evidence="1">diguanylate cyclase</fullName>
        <ecNumber evidence="1">2.7.7.65</ecNumber>
    </recommendedName>
</protein>
<dbReference type="InterPro" id="IPR029787">
    <property type="entry name" value="Nucleotide_cyclase"/>
</dbReference>
<feature type="domain" description="GGDEF" evidence="4">
    <location>
        <begin position="265"/>
        <end position="398"/>
    </location>
</feature>
<feature type="transmembrane region" description="Helical" evidence="3">
    <location>
        <begin position="6"/>
        <end position="26"/>
    </location>
</feature>
<evidence type="ECO:0000259" key="4">
    <source>
        <dbReference type="PROSITE" id="PS50887"/>
    </source>
</evidence>
<dbReference type="GO" id="GO:0005886">
    <property type="term" value="C:plasma membrane"/>
    <property type="evidence" value="ECO:0007669"/>
    <property type="project" value="TreeGrafter"/>
</dbReference>
<dbReference type="SMART" id="SM00267">
    <property type="entry name" value="GGDEF"/>
    <property type="match status" value="1"/>
</dbReference>
<dbReference type="PANTHER" id="PTHR45138">
    <property type="entry name" value="REGULATORY COMPONENTS OF SENSORY TRANSDUCTION SYSTEM"/>
    <property type="match status" value="1"/>
</dbReference>
<feature type="transmembrane region" description="Helical" evidence="3">
    <location>
        <begin position="201"/>
        <end position="224"/>
    </location>
</feature>
<dbReference type="Pfam" id="PF00990">
    <property type="entry name" value="GGDEF"/>
    <property type="match status" value="1"/>
</dbReference>
<dbReference type="InterPro" id="IPR043128">
    <property type="entry name" value="Rev_trsase/Diguanyl_cyclase"/>
</dbReference>
<feature type="transmembrane region" description="Helical" evidence="3">
    <location>
        <begin position="63"/>
        <end position="84"/>
    </location>
</feature>
<evidence type="ECO:0000313" key="6">
    <source>
        <dbReference type="EMBL" id="KAA9369213.1"/>
    </source>
</evidence>
<dbReference type="NCBIfam" id="TIGR00254">
    <property type="entry name" value="GGDEF"/>
    <property type="match status" value="1"/>
</dbReference>
<dbReference type="GO" id="GO:1902201">
    <property type="term" value="P:negative regulation of bacterial-type flagellum-dependent cell motility"/>
    <property type="evidence" value="ECO:0007669"/>
    <property type="project" value="TreeGrafter"/>
</dbReference>
<dbReference type="PROSITE" id="PS50887">
    <property type="entry name" value="GGDEF"/>
    <property type="match status" value="1"/>
</dbReference>
<evidence type="ECO:0000256" key="1">
    <source>
        <dbReference type="ARBA" id="ARBA00012528"/>
    </source>
</evidence>
<dbReference type="Gene3D" id="3.30.70.270">
    <property type="match status" value="1"/>
</dbReference>
<dbReference type="KEGG" id="och:CES85_2495"/>
<accession>A0A248UI86</accession>
<evidence type="ECO:0000313" key="5">
    <source>
        <dbReference type="EMBL" id="ASV86230.1"/>
    </source>
</evidence>
<dbReference type="EMBL" id="CP022604">
    <property type="protein sequence ID" value="ASV86230.1"/>
    <property type="molecule type" value="Genomic_DNA"/>
</dbReference>
<sequence>MDGAEFILLINMTVSGLFVFTFLGIAAFARDNAAAPVFAMGFVFAMLYFLTELLIPSIPNQKLGYMLAFGAYFMTLACLVIGLARMYSSTVPWWPLGLLLIGSLSLVYGIYDIARSEMVGQVLYQSPYFLTLMLAVWVIMRGRSNTRAQNRPFGRSWGALDGLMAGLFTISAIHFLIKPVLASLVGGVGVDPNDYVRTDYALLVQSIGAGLSVAAGLLLLLSLMGELISDVTLRSETDQLSSLLNRRGFEFRAEAAIDKSKRVRQALSLIVCDIDYFKSINDTHGHALGDRVIAAFADELRRSAASKGGIAARMGGEEFAVLLPGHTIQSAWRFAERARLACADITLPGVSGDVAFAVSFGVTEMEFDDYFSDVYKRADGALYEAKKNGRNCVRTALPMMLDDNVVEFRGINNGRRLS</sequence>
<keyword evidence="3" id="KW-1133">Transmembrane helix</keyword>
<name>A0A248UI86_9HYPH</name>
<evidence type="ECO:0000256" key="3">
    <source>
        <dbReference type="SAM" id="Phobius"/>
    </source>
</evidence>
<gene>
    <name evidence="5" type="ORF">CES85_2495</name>
    <name evidence="6" type="ORF">F3W84_07010</name>
</gene>
<dbReference type="CDD" id="cd01949">
    <property type="entry name" value="GGDEF"/>
    <property type="match status" value="1"/>
</dbReference>
<dbReference type="OrthoDB" id="9812260at2"/>
<reference evidence="5 7" key="1">
    <citation type="submission" date="2017-07" db="EMBL/GenBank/DDBJ databases">
        <title>Phylogenetic study on the rhizospheric bacterium Ochrobactrum sp. A44.</title>
        <authorList>
            <person name="Krzyzanowska D.M."/>
            <person name="Ossowicki A."/>
            <person name="Rajewska M."/>
            <person name="Maciag T."/>
            <person name="Kaczynski Z."/>
            <person name="Czerwicka M."/>
            <person name="Jafra S."/>
        </authorList>
    </citation>
    <scope>NUCLEOTIDE SEQUENCE [LARGE SCALE GENOMIC DNA]</scope>
    <source>
        <strain evidence="5 7">A44</strain>
    </source>
</reference>
<organism evidence="5 7">
    <name type="scientific">Ochrobactrum quorumnocens</name>
    <dbReference type="NCBI Taxonomy" id="271865"/>
    <lineage>
        <taxon>Bacteria</taxon>
        <taxon>Pseudomonadati</taxon>
        <taxon>Pseudomonadota</taxon>
        <taxon>Alphaproteobacteria</taxon>
        <taxon>Hyphomicrobiales</taxon>
        <taxon>Brucellaceae</taxon>
        <taxon>Brucella/Ochrobactrum group</taxon>
        <taxon>Ochrobactrum</taxon>
    </lineage>
</organism>
<comment type="catalytic activity">
    <reaction evidence="2">
        <text>2 GTP = 3',3'-c-di-GMP + 2 diphosphate</text>
        <dbReference type="Rhea" id="RHEA:24898"/>
        <dbReference type="ChEBI" id="CHEBI:33019"/>
        <dbReference type="ChEBI" id="CHEBI:37565"/>
        <dbReference type="ChEBI" id="CHEBI:58805"/>
        <dbReference type="EC" id="2.7.7.65"/>
    </reaction>
</comment>
<reference evidence="6 8" key="2">
    <citation type="submission" date="2019-09" db="EMBL/GenBank/DDBJ databases">
        <title>Biological control of the noxious weed angled onion (Allium triquetrum) thwarted by endophytic bacteria in Victoria, Australia.</title>
        <authorList>
            <person name="Tehranchian P."/>
            <person name="Adair R.J."/>
            <person name="Van T.H."/>
            <person name="Morrison P.D."/>
            <person name="Williams H."/>
            <person name="Lawrie A.C."/>
        </authorList>
    </citation>
    <scope>NUCLEOTIDE SEQUENCE [LARGE SCALE GENOMIC DNA]</scope>
    <source>
        <strain evidence="6 8">RPTAtOch1</strain>
    </source>
</reference>
<dbReference type="InterPro" id="IPR000160">
    <property type="entry name" value="GGDEF_dom"/>
</dbReference>
<dbReference type="AlphaFoldDB" id="A0A248UI86"/>
<dbReference type="PANTHER" id="PTHR45138:SF9">
    <property type="entry name" value="DIGUANYLATE CYCLASE DGCM-RELATED"/>
    <property type="match status" value="1"/>
</dbReference>
<keyword evidence="8" id="KW-1185">Reference proteome</keyword>
<evidence type="ECO:0000256" key="2">
    <source>
        <dbReference type="ARBA" id="ARBA00034247"/>
    </source>
</evidence>
<dbReference type="EMBL" id="VYXQ01000005">
    <property type="protein sequence ID" value="KAA9369213.1"/>
    <property type="molecule type" value="Genomic_DNA"/>
</dbReference>
<keyword evidence="3" id="KW-0812">Transmembrane</keyword>
<feature type="transmembrane region" description="Helical" evidence="3">
    <location>
        <begin position="91"/>
        <end position="111"/>
    </location>
</feature>
<dbReference type="SUPFAM" id="SSF55073">
    <property type="entry name" value="Nucleotide cyclase"/>
    <property type="match status" value="1"/>
</dbReference>
<dbReference type="EC" id="2.7.7.65" evidence="1"/>
<feature type="transmembrane region" description="Helical" evidence="3">
    <location>
        <begin position="160"/>
        <end position="181"/>
    </location>
</feature>
<dbReference type="Proteomes" id="UP000327108">
    <property type="component" value="Unassembled WGS sequence"/>
</dbReference>
<feature type="transmembrane region" description="Helical" evidence="3">
    <location>
        <begin position="123"/>
        <end position="140"/>
    </location>
</feature>
<dbReference type="Proteomes" id="UP000215256">
    <property type="component" value="Chromosome 1"/>
</dbReference>
<dbReference type="FunFam" id="3.30.70.270:FF:000001">
    <property type="entry name" value="Diguanylate cyclase domain protein"/>
    <property type="match status" value="1"/>
</dbReference>